<evidence type="ECO:0000313" key="8">
    <source>
        <dbReference type="Proteomes" id="UP000321089"/>
    </source>
</evidence>
<dbReference type="PANTHER" id="PTHR43151">
    <property type="entry name" value="FEOA FAMILY PROTEIN"/>
    <property type="match status" value="1"/>
</dbReference>
<dbReference type="InterPro" id="IPR038157">
    <property type="entry name" value="FeoA_core_dom"/>
</dbReference>
<dbReference type="EMBL" id="LRDH01000130">
    <property type="protein sequence ID" value="PPV12916.1"/>
    <property type="molecule type" value="Genomic_DNA"/>
</dbReference>
<evidence type="ECO:0000259" key="2">
    <source>
        <dbReference type="SMART" id="SM00899"/>
    </source>
</evidence>
<dbReference type="GO" id="GO:0046914">
    <property type="term" value="F:transition metal ion binding"/>
    <property type="evidence" value="ECO:0007669"/>
    <property type="project" value="InterPro"/>
</dbReference>
<dbReference type="InterPro" id="IPR007167">
    <property type="entry name" value="Fe-transptr_FeoA-like"/>
</dbReference>
<gene>
    <name evidence="3" type="primary">feoA_3</name>
    <name evidence="5" type="ORF">AWN73_17510</name>
    <name evidence="3" type="ORF">CBU02nite_36250</name>
    <name evidence="6" type="ORF">FF104_17990</name>
    <name evidence="4" type="ORF">GND98_016830</name>
</gene>
<protein>
    <submittedName>
        <fullName evidence="4">Ferrous iron transport protein A</fullName>
    </submittedName>
    <submittedName>
        <fullName evidence="5">Iron transporter FeoA</fullName>
    </submittedName>
</protein>
<dbReference type="EMBL" id="WOFV02000076">
    <property type="protein sequence ID" value="NAS19469.1"/>
    <property type="molecule type" value="Genomic_DNA"/>
</dbReference>
<reference evidence="4 9" key="4">
    <citation type="submission" date="2020-01" db="EMBL/GenBank/DDBJ databases">
        <title>Genome sequence of a 1,3-propanediol producer, Clostridium butyricum S3.</title>
        <authorList>
            <person name="Zhou J."/>
        </authorList>
    </citation>
    <scope>NUCLEOTIDE SEQUENCE [LARGE SCALE GENOMIC DNA]</scope>
    <source>
        <strain evidence="4 9">S3</strain>
    </source>
</reference>
<feature type="domain" description="Ferrous iron transporter FeoA-like" evidence="2">
    <location>
        <begin position="1"/>
        <end position="69"/>
    </location>
</feature>
<dbReference type="AlphaFoldDB" id="A0A2S7F7N0"/>
<evidence type="ECO:0000313" key="7">
    <source>
        <dbReference type="Proteomes" id="UP000238081"/>
    </source>
</evidence>
<organism evidence="5 7">
    <name type="scientific">Clostridium butyricum</name>
    <dbReference type="NCBI Taxonomy" id="1492"/>
    <lineage>
        <taxon>Bacteria</taxon>
        <taxon>Bacillati</taxon>
        <taxon>Bacillota</taxon>
        <taxon>Clostridia</taxon>
        <taxon>Eubacteriales</taxon>
        <taxon>Clostridiaceae</taxon>
        <taxon>Clostridium</taxon>
    </lineage>
</organism>
<dbReference type="SMART" id="SM00899">
    <property type="entry name" value="FeoA"/>
    <property type="match status" value="1"/>
</dbReference>
<sequence>MPLMLADKNCDLCIKKIKGNDETKKFLNNLGFIVGEMVSVVSEMGGSVIIKVKDTRVALNKEMALRIVV</sequence>
<evidence type="ECO:0000313" key="4">
    <source>
        <dbReference type="EMBL" id="NAS19469.1"/>
    </source>
</evidence>
<proteinExistence type="predicted"/>
<dbReference type="RefSeq" id="WP_003411302.1">
    <property type="nucleotide sequence ID" value="NZ_AP019717.1"/>
</dbReference>
<dbReference type="PANTHER" id="PTHR43151:SF1">
    <property type="entry name" value="SSR2333 PROTEIN"/>
    <property type="match status" value="1"/>
</dbReference>
<evidence type="ECO:0000313" key="10">
    <source>
        <dbReference type="Proteomes" id="UP000515243"/>
    </source>
</evidence>
<dbReference type="Gene3D" id="2.30.30.90">
    <property type="match status" value="1"/>
</dbReference>
<evidence type="ECO:0000313" key="9">
    <source>
        <dbReference type="Proteomes" id="UP000474042"/>
    </source>
</evidence>
<keyword evidence="1" id="KW-0408">Iron</keyword>
<dbReference type="EMBL" id="BKBC01000078">
    <property type="protein sequence ID" value="GEQ23119.1"/>
    <property type="molecule type" value="Genomic_DNA"/>
</dbReference>
<reference evidence="3 8" key="3">
    <citation type="submission" date="2019-07" db="EMBL/GenBank/DDBJ databases">
        <title>Whole genome shotgun sequence of Clostridium butyricum NBRC 3858.</title>
        <authorList>
            <person name="Hosoyama A."/>
            <person name="Uohara A."/>
            <person name="Ohji S."/>
            <person name="Ichikawa N."/>
        </authorList>
    </citation>
    <scope>NUCLEOTIDE SEQUENCE [LARGE SCALE GENOMIC DNA]</scope>
    <source>
        <strain evidence="3 8">NBRC 3858</strain>
    </source>
</reference>
<name>A0A2S7F7N0_CLOBU</name>
<reference evidence="5 7" key="1">
    <citation type="submission" date="2016-01" db="EMBL/GenBank/DDBJ databases">
        <title>Characterization of the Clostridium difficile lineages that are prevalent in Hong Kong and China.</title>
        <authorList>
            <person name="Kwok J.S.-L."/>
            <person name="Lam W.-Y."/>
            <person name="Ip M."/>
            <person name="Chan T.-F."/>
            <person name="Hawkey P.M."/>
            <person name="Tsui S.K.-W."/>
        </authorList>
    </citation>
    <scope>NUCLEOTIDE SEQUENCE [LARGE SCALE GENOMIC DNA]</scope>
    <source>
        <strain evidence="5 7">300064</strain>
    </source>
</reference>
<dbReference type="Proteomes" id="UP000321089">
    <property type="component" value="Unassembled WGS sequence"/>
</dbReference>
<evidence type="ECO:0000313" key="3">
    <source>
        <dbReference type="EMBL" id="GEQ23119.1"/>
    </source>
</evidence>
<dbReference type="GeneID" id="92946105"/>
<dbReference type="Proteomes" id="UP000515243">
    <property type="component" value="Chromosome 2"/>
</dbReference>
<dbReference type="Proteomes" id="UP000238081">
    <property type="component" value="Unassembled WGS sequence"/>
</dbReference>
<evidence type="ECO:0000313" key="5">
    <source>
        <dbReference type="EMBL" id="PPV12916.1"/>
    </source>
</evidence>
<reference evidence="6 10" key="2">
    <citation type="submission" date="2019-05" db="EMBL/GenBank/DDBJ databases">
        <authorList>
            <person name="Schori C."/>
            <person name="Ahrens C."/>
        </authorList>
    </citation>
    <scope>NUCLEOTIDE SEQUENCE [LARGE SCALE GENOMIC DNA]</scope>
    <source>
        <strain evidence="6 10">DSM 10702</strain>
    </source>
</reference>
<accession>A0A2S7F7N0</accession>
<evidence type="ECO:0000256" key="1">
    <source>
        <dbReference type="ARBA" id="ARBA00023004"/>
    </source>
</evidence>
<evidence type="ECO:0000313" key="6">
    <source>
        <dbReference type="EMBL" id="QMW92824.1"/>
    </source>
</evidence>
<dbReference type="InterPro" id="IPR008988">
    <property type="entry name" value="Transcriptional_repressor_C"/>
</dbReference>
<dbReference type="EMBL" id="CP040627">
    <property type="protein sequence ID" value="QMW92824.1"/>
    <property type="molecule type" value="Genomic_DNA"/>
</dbReference>
<dbReference type="InterPro" id="IPR053184">
    <property type="entry name" value="FeoA-like"/>
</dbReference>
<dbReference type="Proteomes" id="UP000474042">
    <property type="component" value="Unassembled WGS sequence"/>
</dbReference>
<dbReference type="SUPFAM" id="SSF50037">
    <property type="entry name" value="C-terminal domain of transcriptional repressors"/>
    <property type="match status" value="1"/>
</dbReference>
<dbReference type="Pfam" id="PF04023">
    <property type="entry name" value="FeoA"/>
    <property type="match status" value="1"/>
</dbReference>